<keyword evidence="2" id="KW-1185">Reference proteome</keyword>
<gene>
    <name evidence="1" type="ORF">CLUMA_CG009553</name>
</gene>
<proteinExistence type="predicted"/>
<sequence>MSGDDSTIYAQQRKKLQLKRFLKDIFNPIHPRILTFDLDTINNESEFLRLIVSSIAQKSLNKITISEKVLWAIMMNNTLNYTFYCQWQYLSNKI</sequence>
<reference evidence="1 2" key="1">
    <citation type="submission" date="2015-04" db="EMBL/GenBank/DDBJ databases">
        <authorList>
            <person name="Syromyatnikov M.Y."/>
            <person name="Popov V.N."/>
        </authorList>
    </citation>
    <scope>NUCLEOTIDE SEQUENCE [LARGE SCALE GENOMIC DNA]</scope>
</reference>
<protein>
    <submittedName>
        <fullName evidence="1">CLUMA_CG009553, isoform A</fullName>
    </submittedName>
</protein>
<organism evidence="1 2">
    <name type="scientific">Clunio marinus</name>
    <dbReference type="NCBI Taxonomy" id="568069"/>
    <lineage>
        <taxon>Eukaryota</taxon>
        <taxon>Metazoa</taxon>
        <taxon>Ecdysozoa</taxon>
        <taxon>Arthropoda</taxon>
        <taxon>Hexapoda</taxon>
        <taxon>Insecta</taxon>
        <taxon>Pterygota</taxon>
        <taxon>Neoptera</taxon>
        <taxon>Endopterygota</taxon>
        <taxon>Diptera</taxon>
        <taxon>Nematocera</taxon>
        <taxon>Chironomoidea</taxon>
        <taxon>Chironomidae</taxon>
        <taxon>Clunio</taxon>
    </lineage>
</organism>
<evidence type="ECO:0000313" key="2">
    <source>
        <dbReference type="Proteomes" id="UP000183832"/>
    </source>
</evidence>
<evidence type="ECO:0000313" key="1">
    <source>
        <dbReference type="EMBL" id="CRK96123.1"/>
    </source>
</evidence>
<accession>A0A1J1I7G7</accession>
<dbReference type="Proteomes" id="UP000183832">
    <property type="component" value="Unassembled WGS sequence"/>
</dbReference>
<dbReference type="EMBL" id="CVRI01000043">
    <property type="protein sequence ID" value="CRK96123.1"/>
    <property type="molecule type" value="Genomic_DNA"/>
</dbReference>
<name>A0A1J1I7G7_9DIPT</name>
<dbReference type="AlphaFoldDB" id="A0A1J1I7G7"/>